<proteinExistence type="predicted"/>
<dbReference type="Proteomes" id="UP001139263">
    <property type="component" value="Unassembled WGS sequence"/>
</dbReference>
<evidence type="ECO:0000313" key="2">
    <source>
        <dbReference type="EMBL" id="MCI0184060.1"/>
    </source>
</evidence>
<dbReference type="AlphaFoldDB" id="A0A9X2AE15"/>
<keyword evidence="1" id="KW-0732">Signal</keyword>
<keyword evidence="3" id="KW-1185">Reference proteome</keyword>
<name>A0A9X2AE15_9BACL</name>
<gene>
    <name evidence="2" type="ORF">MM817_02355</name>
</gene>
<organism evidence="2 3">
    <name type="scientific">Sulfoacidibacillus ferrooxidans</name>
    <dbReference type="NCBI Taxonomy" id="2005001"/>
    <lineage>
        <taxon>Bacteria</taxon>
        <taxon>Bacillati</taxon>
        <taxon>Bacillota</taxon>
        <taxon>Bacilli</taxon>
        <taxon>Bacillales</taxon>
        <taxon>Alicyclobacillaceae</taxon>
        <taxon>Sulfoacidibacillus</taxon>
    </lineage>
</organism>
<sequence length="227" mass="25037">MSLSRTKKIVTGVALSVATLSAGLTMVPSAFAATLPGVSTSSTMTAHVAHHAKYKAPKREWLFRALAKDLQMKPGLFFKELHHGETLSEIATKQHVSVTTLQSDLQTIVKDHFSALVSKGKMPQQKATMMEQKVDANLPALINRKFPLGHEKSNPTVMVMKRDGMLKEVATILHITPKQLHQDLHSGQTITEIAAKEHISSSTLTSEMEAYYAQRTNQVIAKWISKN</sequence>
<evidence type="ECO:0000313" key="3">
    <source>
        <dbReference type="Proteomes" id="UP001139263"/>
    </source>
</evidence>
<dbReference type="RefSeq" id="WP_241715255.1">
    <property type="nucleotide sequence ID" value="NZ_JALBUF010000008.1"/>
</dbReference>
<accession>A0A9X2AE15</accession>
<dbReference type="EMBL" id="JALBUF010000008">
    <property type="protein sequence ID" value="MCI0184060.1"/>
    <property type="molecule type" value="Genomic_DNA"/>
</dbReference>
<evidence type="ECO:0000256" key="1">
    <source>
        <dbReference type="SAM" id="SignalP"/>
    </source>
</evidence>
<protein>
    <recommendedName>
        <fullName evidence="4">LysM domain-containing protein</fullName>
    </recommendedName>
</protein>
<reference evidence="2" key="1">
    <citation type="submission" date="2022-03" db="EMBL/GenBank/DDBJ databases">
        <title>Draft Genome Sequence of Firmicute Strain S0AB, a Heterotrophic Iron/Sulfur-Oxidizing Extreme Acidophile.</title>
        <authorList>
            <person name="Vergara E."/>
            <person name="Pakostova E."/>
            <person name="Johnson D.B."/>
            <person name="Holmes D.S."/>
        </authorList>
    </citation>
    <scope>NUCLEOTIDE SEQUENCE</scope>
    <source>
        <strain evidence="2">S0AB</strain>
    </source>
</reference>
<feature type="chain" id="PRO_5040919910" description="LysM domain-containing protein" evidence="1">
    <location>
        <begin position="33"/>
        <end position="227"/>
    </location>
</feature>
<evidence type="ECO:0008006" key="4">
    <source>
        <dbReference type="Google" id="ProtNLM"/>
    </source>
</evidence>
<feature type="signal peptide" evidence="1">
    <location>
        <begin position="1"/>
        <end position="32"/>
    </location>
</feature>
<comment type="caution">
    <text evidence="2">The sequence shown here is derived from an EMBL/GenBank/DDBJ whole genome shotgun (WGS) entry which is preliminary data.</text>
</comment>